<dbReference type="GO" id="GO:0005506">
    <property type="term" value="F:iron ion binding"/>
    <property type="evidence" value="ECO:0007669"/>
    <property type="project" value="InterPro"/>
</dbReference>
<comment type="similarity">
    <text evidence="2 7">Belongs to the cytochrome P450 family.</text>
</comment>
<dbReference type="Pfam" id="PF00067">
    <property type="entry name" value="p450"/>
    <property type="match status" value="1"/>
</dbReference>
<comment type="cofactor">
    <cofactor evidence="1 6">
        <name>heme</name>
        <dbReference type="ChEBI" id="CHEBI:30413"/>
    </cofactor>
</comment>
<keyword evidence="9" id="KW-1133">Transmembrane helix</keyword>
<evidence type="ECO:0000256" key="8">
    <source>
        <dbReference type="SAM" id="MobiDB-lite"/>
    </source>
</evidence>
<feature type="transmembrane region" description="Helical" evidence="9">
    <location>
        <begin position="307"/>
        <end position="331"/>
    </location>
</feature>
<keyword evidence="3 6" id="KW-0479">Metal-binding</keyword>
<keyword evidence="9" id="KW-0812">Transmembrane</keyword>
<dbReference type="PRINTS" id="PR00465">
    <property type="entry name" value="EP450IV"/>
</dbReference>
<evidence type="ECO:0000256" key="1">
    <source>
        <dbReference type="ARBA" id="ARBA00001971"/>
    </source>
</evidence>
<keyword evidence="11" id="KW-1185">Reference proteome</keyword>
<protein>
    <recommendedName>
        <fullName evidence="12">Cytochrome P450</fullName>
    </recommendedName>
</protein>
<evidence type="ECO:0000256" key="3">
    <source>
        <dbReference type="ARBA" id="ARBA00022723"/>
    </source>
</evidence>
<feature type="binding site" description="axial binding residue" evidence="6">
    <location>
        <position position="254"/>
    </location>
    <ligand>
        <name>heme</name>
        <dbReference type="ChEBI" id="CHEBI:30413"/>
    </ligand>
    <ligandPart>
        <name>Fe</name>
        <dbReference type="ChEBI" id="CHEBI:18248"/>
    </ligandPart>
</feature>
<keyword evidence="7" id="KW-0503">Monooxygenase</keyword>
<evidence type="ECO:0008006" key="12">
    <source>
        <dbReference type="Google" id="ProtNLM"/>
    </source>
</evidence>
<dbReference type="InterPro" id="IPR001128">
    <property type="entry name" value="Cyt_P450"/>
</dbReference>
<dbReference type="SUPFAM" id="SSF48264">
    <property type="entry name" value="Cytochrome P450"/>
    <property type="match status" value="2"/>
</dbReference>
<dbReference type="GO" id="GO:0016705">
    <property type="term" value="F:oxidoreductase activity, acting on paired donors, with incorporation or reduction of molecular oxygen"/>
    <property type="evidence" value="ECO:0007669"/>
    <property type="project" value="InterPro"/>
</dbReference>
<dbReference type="Gene3D" id="1.10.630.10">
    <property type="entry name" value="Cytochrome P450"/>
    <property type="match status" value="2"/>
</dbReference>
<keyword evidence="5 6" id="KW-0408">Iron</keyword>
<proteinExistence type="inferred from homology"/>
<evidence type="ECO:0000256" key="6">
    <source>
        <dbReference type="PIRSR" id="PIRSR602403-1"/>
    </source>
</evidence>
<evidence type="ECO:0000256" key="4">
    <source>
        <dbReference type="ARBA" id="ARBA00023002"/>
    </source>
</evidence>
<dbReference type="GO" id="GO:0004497">
    <property type="term" value="F:monooxygenase activity"/>
    <property type="evidence" value="ECO:0007669"/>
    <property type="project" value="UniProtKB-KW"/>
</dbReference>
<dbReference type="InterPro" id="IPR036396">
    <property type="entry name" value="Cyt_P450_sf"/>
</dbReference>
<sequence length="424" mass="46973">MIGSFFLGLVPSFLKPAAGKLFTTLSGSHRRIFKHLEPIIAERKAKIAEYGPDYPGKPNDLLSWFMDAAPAPYDTAESLALRILDTNFVALHSTSMSFVHALYHLASKPSYVDALRAEVLENLGIESAGWTQNAFSHCWKLDSFLKESQRLNGLGALSLPRKAMRSYTFRDGTTIPEGTMIAATQTATHLDEAYYLDPDEFDGYRFSKLREQAVGKDQSNNSDETEQGQDEDWRHRLTGTGSGYLAFGGGRHVCPGRFFASLELKCMMAYILLSSTCPMPVLAIRLYSAWADGSLRGTLQDFMNDPVFYVAIFISLIFISLAYRATVYPYLLSPLKHIPGPSLLDGHLLLGHYPQILASEAGQIQKYWVEKYGSTVKAVGPFGLERLIFTSPKALRAILVEKASHFDKASVYALILSTAKPTGN</sequence>
<keyword evidence="4 7" id="KW-0560">Oxidoreductase</keyword>
<dbReference type="EMBL" id="SFCI01000341">
    <property type="protein sequence ID" value="TFY80430.1"/>
    <property type="molecule type" value="Genomic_DNA"/>
</dbReference>
<dbReference type="AlphaFoldDB" id="A0A4Z0A1V2"/>
<organism evidence="10 11">
    <name type="scientific">Hericium alpestre</name>
    <dbReference type="NCBI Taxonomy" id="135208"/>
    <lineage>
        <taxon>Eukaryota</taxon>
        <taxon>Fungi</taxon>
        <taxon>Dikarya</taxon>
        <taxon>Basidiomycota</taxon>
        <taxon>Agaricomycotina</taxon>
        <taxon>Agaricomycetes</taxon>
        <taxon>Russulales</taxon>
        <taxon>Hericiaceae</taxon>
        <taxon>Hericium</taxon>
    </lineage>
</organism>
<keyword evidence="6 7" id="KW-0349">Heme</keyword>
<dbReference type="CDD" id="cd11041">
    <property type="entry name" value="CYP503A1-like"/>
    <property type="match status" value="1"/>
</dbReference>
<feature type="region of interest" description="Disordered" evidence="8">
    <location>
        <begin position="213"/>
        <end position="234"/>
    </location>
</feature>
<dbReference type="GO" id="GO:0020037">
    <property type="term" value="F:heme binding"/>
    <property type="evidence" value="ECO:0007669"/>
    <property type="project" value="InterPro"/>
</dbReference>
<keyword evidence="9" id="KW-0472">Membrane</keyword>
<gene>
    <name evidence="10" type="ORF">EWM64_g3585</name>
</gene>
<dbReference type="InterPro" id="IPR017972">
    <property type="entry name" value="Cyt_P450_CS"/>
</dbReference>
<dbReference type="PROSITE" id="PS00086">
    <property type="entry name" value="CYTOCHROME_P450"/>
    <property type="match status" value="1"/>
</dbReference>
<dbReference type="STRING" id="135208.A0A4Z0A1V2"/>
<evidence type="ECO:0000256" key="7">
    <source>
        <dbReference type="RuleBase" id="RU000461"/>
    </source>
</evidence>
<dbReference type="InterPro" id="IPR002403">
    <property type="entry name" value="Cyt_P450_E_grp-IV"/>
</dbReference>
<feature type="transmembrane region" description="Helical" evidence="9">
    <location>
        <begin position="267"/>
        <end position="287"/>
    </location>
</feature>
<dbReference type="PANTHER" id="PTHR46206">
    <property type="entry name" value="CYTOCHROME P450"/>
    <property type="match status" value="1"/>
</dbReference>
<evidence type="ECO:0000256" key="9">
    <source>
        <dbReference type="SAM" id="Phobius"/>
    </source>
</evidence>
<name>A0A4Z0A1V2_9AGAM</name>
<reference evidence="10 11" key="1">
    <citation type="submission" date="2019-02" db="EMBL/GenBank/DDBJ databases">
        <title>Genome sequencing of the rare red list fungi Hericium alpestre (H. flagellum).</title>
        <authorList>
            <person name="Buettner E."/>
            <person name="Kellner H."/>
        </authorList>
    </citation>
    <scope>NUCLEOTIDE SEQUENCE [LARGE SCALE GENOMIC DNA]</scope>
    <source>
        <strain evidence="10 11">DSM 108284</strain>
    </source>
</reference>
<dbReference type="Proteomes" id="UP000298061">
    <property type="component" value="Unassembled WGS sequence"/>
</dbReference>
<evidence type="ECO:0000313" key="11">
    <source>
        <dbReference type="Proteomes" id="UP000298061"/>
    </source>
</evidence>
<evidence type="ECO:0000256" key="2">
    <source>
        <dbReference type="ARBA" id="ARBA00010617"/>
    </source>
</evidence>
<evidence type="ECO:0000313" key="10">
    <source>
        <dbReference type="EMBL" id="TFY80430.1"/>
    </source>
</evidence>
<comment type="caution">
    <text evidence="10">The sequence shown here is derived from an EMBL/GenBank/DDBJ whole genome shotgun (WGS) entry which is preliminary data.</text>
</comment>
<evidence type="ECO:0000256" key="5">
    <source>
        <dbReference type="ARBA" id="ARBA00023004"/>
    </source>
</evidence>
<dbReference type="OrthoDB" id="1844152at2759"/>
<accession>A0A4Z0A1V2</accession>